<accession>A0AAW8DTA1</accession>
<comment type="caution">
    <text evidence="10">The sequence shown here is derived from an EMBL/GenBank/DDBJ whole genome shotgun (WGS) entry which is preliminary data.</text>
</comment>
<dbReference type="PROSITE" id="PS00445">
    <property type="entry name" value="FGGY_KINASES_2"/>
    <property type="match status" value="1"/>
</dbReference>
<feature type="domain" description="Carbohydrate kinase FGGY N-terminal" evidence="8">
    <location>
        <begin position="7"/>
        <end position="252"/>
    </location>
</feature>
<evidence type="ECO:0000313" key="10">
    <source>
        <dbReference type="EMBL" id="MDP9922811.1"/>
    </source>
</evidence>
<proteinExistence type="inferred from homology"/>
<keyword evidence="2 7" id="KW-0808">Transferase</keyword>
<evidence type="ECO:0000256" key="6">
    <source>
        <dbReference type="ARBA" id="ARBA00043149"/>
    </source>
</evidence>
<keyword evidence="5" id="KW-0067">ATP-binding</keyword>
<dbReference type="RefSeq" id="WP_307636393.1">
    <property type="nucleotide sequence ID" value="NZ_JAUSRR010000003.1"/>
</dbReference>
<dbReference type="InterPro" id="IPR018484">
    <property type="entry name" value="FGGY_N"/>
</dbReference>
<dbReference type="Pfam" id="PF02782">
    <property type="entry name" value="FGGY_C"/>
    <property type="match status" value="1"/>
</dbReference>
<dbReference type="GO" id="GO:0005524">
    <property type="term" value="F:ATP binding"/>
    <property type="evidence" value="ECO:0007669"/>
    <property type="project" value="UniProtKB-KW"/>
</dbReference>
<evidence type="ECO:0000256" key="5">
    <source>
        <dbReference type="ARBA" id="ARBA00022840"/>
    </source>
</evidence>
<dbReference type="PANTHER" id="PTHR10196">
    <property type="entry name" value="SUGAR KINASE"/>
    <property type="match status" value="1"/>
</dbReference>
<keyword evidence="3" id="KW-0547">Nucleotide-binding</keyword>
<evidence type="ECO:0000259" key="9">
    <source>
        <dbReference type="Pfam" id="PF02782"/>
    </source>
</evidence>
<evidence type="ECO:0000313" key="11">
    <source>
        <dbReference type="Proteomes" id="UP001244295"/>
    </source>
</evidence>
<comment type="similarity">
    <text evidence="1 7">Belongs to the FGGY kinase family.</text>
</comment>
<dbReference type="InterPro" id="IPR018485">
    <property type="entry name" value="FGGY_C"/>
</dbReference>
<dbReference type="Pfam" id="PF00370">
    <property type="entry name" value="FGGY_N"/>
    <property type="match status" value="1"/>
</dbReference>
<dbReference type="EMBL" id="JAUSRR010000003">
    <property type="protein sequence ID" value="MDP9922811.1"/>
    <property type="molecule type" value="Genomic_DNA"/>
</dbReference>
<name>A0AAW8DTA1_9BURK</name>
<dbReference type="SUPFAM" id="SSF53067">
    <property type="entry name" value="Actin-like ATPase domain"/>
    <property type="match status" value="2"/>
</dbReference>
<dbReference type="Proteomes" id="UP001244295">
    <property type="component" value="Unassembled WGS sequence"/>
</dbReference>
<dbReference type="GO" id="GO:0006071">
    <property type="term" value="P:glycerol metabolic process"/>
    <property type="evidence" value="ECO:0007669"/>
    <property type="project" value="TreeGrafter"/>
</dbReference>
<dbReference type="Gene3D" id="3.30.420.40">
    <property type="match status" value="2"/>
</dbReference>
<evidence type="ECO:0000256" key="7">
    <source>
        <dbReference type="RuleBase" id="RU003733"/>
    </source>
</evidence>
<dbReference type="InterPro" id="IPR000577">
    <property type="entry name" value="Carb_kinase_FGGY"/>
</dbReference>
<feature type="domain" description="Carbohydrate kinase FGGY C-terminal" evidence="9">
    <location>
        <begin position="261"/>
        <end position="452"/>
    </location>
</feature>
<evidence type="ECO:0000256" key="1">
    <source>
        <dbReference type="ARBA" id="ARBA00009156"/>
    </source>
</evidence>
<dbReference type="AlphaFoldDB" id="A0AAW8DTA1"/>
<sequence>MTIAQDVILSIDEGTSGTRAAVVGRDGHVSCLEYAPLQVDTPRPGVVEQDANAILDKTLAVCRAAIARASNENLRIVALAIATQRCSAVLWDTRTGQALVPAMVWQDTRYVDELNRLAPEWDALLVRQMGRPVGVRSPYLWAAHHLRETPAVARAFDERRLAFGTVDSWLLWHLSDRRACVTTPTNVTSGSAYVLAGHRYHLDWIDALGFPRELLPELREDADRFGNTRTELLGIDVPILACAGDQHAGAIGLGCLDREQAMCVHGTGSFVDVITGPVQPANAGLHDGTLTMTARRAHGVSHFAVETFVATTGSALNWVCEKLQWFDNAAQISALAATAGSSRDVTFIPALTGLRVPAMEPAARASLTGISMATTRAEVARAILEGIAHSVASCIQANEEVSGVRVSELVVGGGLSGSSALLQIQADLTGMPVRRTKETDRASLRGIAFLAGSSGLLWDSLQEARTTLVTDAVFEPQVGADERNARRALWHARVASELAHTRNFNHASTGEIPS</sequence>
<dbReference type="InterPro" id="IPR018483">
    <property type="entry name" value="Carb_kinase_FGGY_CS"/>
</dbReference>
<protein>
    <recommendedName>
        <fullName evidence="6">ATP:glycerol 3-phosphotransferase</fullName>
    </recommendedName>
</protein>
<dbReference type="GO" id="GO:0004370">
    <property type="term" value="F:glycerol kinase activity"/>
    <property type="evidence" value="ECO:0007669"/>
    <property type="project" value="TreeGrafter"/>
</dbReference>
<evidence type="ECO:0000256" key="2">
    <source>
        <dbReference type="ARBA" id="ARBA00022679"/>
    </source>
</evidence>
<dbReference type="GO" id="GO:0005829">
    <property type="term" value="C:cytosol"/>
    <property type="evidence" value="ECO:0007669"/>
    <property type="project" value="TreeGrafter"/>
</dbReference>
<evidence type="ECO:0000256" key="4">
    <source>
        <dbReference type="ARBA" id="ARBA00022777"/>
    </source>
</evidence>
<keyword evidence="4 7" id="KW-0418">Kinase</keyword>
<dbReference type="InterPro" id="IPR043129">
    <property type="entry name" value="ATPase_NBD"/>
</dbReference>
<evidence type="ECO:0000256" key="3">
    <source>
        <dbReference type="ARBA" id="ARBA00022741"/>
    </source>
</evidence>
<gene>
    <name evidence="10" type="ORF">J2W25_001832</name>
</gene>
<dbReference type="PIRSF" id="PIRSF000538">
    <property type="entry name" value="GlpK"/>
    <property type="match status" value="1"/>
</dbReference>
<reference evidence="10" key="1">
    <citation type="submission" date="2023-07" db="EMBL/GenBank/DDBJ databases">
        <title>Sorghum-associated microbial communities from plants grown in Nebraska, USA.</title>
        <authorList>
            <person name="Schachtman D."/>
        </authorList>
    </citation>
    <scope>NUCLEOTIDE SEQUENCE</scope>
    <source>
        <strain evidence="10">DS2795</strain>
    </source>
</reference>
<organism evidence="10 11">
    <name type="scientific">Variovorax boronicumulans</name>
    <dbReference type="NCBI Taxonomy" id="436515"/>
    <lineage>
        <taxon>Bacteria</taxon>
        <taxon>Pseudomonadati</taxon>
        <taxon>Pseudomonadota</taxon>
        <taxon>Betaproteobacteria</taxon>
        <taxon>Burkholderiales</taxon>
        <taxon>Comamonadaceae</taxon>
        <taxon>Variovorax</taxon>
    </lineage>
</organism>
<evidence type="ECO:0000259" key="8">
    <source>
        <dbReference type="Pfam" id="PF00370"/>
    </source>
</evidence>
<dbReference type="PANTHER" id="PTHR10196:SF69">
    <property type="entry name" value="GLYCEROL KINASE"/>
    <property type="match status" value="1"/>
</dbReference>